<name>A0A3R6V848_9LACO</name>
<dbReference type="EMBL" id="QOCS01000001">
    <property type="protein sequence ID" value="RHW48844.1"/>
    <property type="molecule type" value="Genomic_DNA"/>
</dbReference>
<evidence type="ECO:0000256" key="3">
    <source>
        <dbReference type="ARBA" id="ARBA00022643"/>
    </source>
</evidence>
<comment type="caution">
    <text evidence="7">The sequence shown here is derived from an EMBL/GenBank/DDBJ whole genome shotgun (WGS) entry which is preliminary data.</text>
</comment>
<feature type="domain" description="Nitroreductase" evidence="6">
    <location>
        <begin position="10"/>
        <end position="163"/>
    </location>
</feature>
<dbReference type="Proteomes" id="UP000284822">
    <property type="component" value="Unassembled WGS sequence"/>
</dbReference>
<dbReference type="PIRSF" id="PIRSF005426">
    <property type="entry name" value="Frp"/>
    <property type="match status" value="1"/>
</dbReference>
<dbReference type="InterPro" id="IPR000415">
    <property type="entry name" value="Nitroreductase-like"/>
</dbReference>
<protein>
    <submittedName>
        <fullName evidence="7">NADPH-dependent oxidoreductase</fullName>
    </submittedName>
</protein>
<dbReference type="RefSeq" id="WP_118909862.1">
    <property type="nucleotide sequence ID" value="NZ_QOCS01000001.1"/>
</dbReference>
<dbReference type="CDD" id="cd02146">
    <property type="entry name" value="NfsA-like"/>
    <property type="match status" value="1"/>
</dbReference>
<keyword evidence="3 5" id="KW-0288">FMN</keyword>
<proteinExistence type="inferred from homology"/>
<dbReference type="PANTHER" id="PTHR43425">
    <property type="entry name" value="OXYGEN-INSENSITIVE NADPH NITROREDUCTASE"/>
    <property type="match status" value="1"/>
</dbReference>
<dbReference type="AlphaFoldDB" id="A0A3R6V848"/>
<evidence type="ECO:0000259" key="6">
    <source>
        <dbReference type="Pfam" id="PF00881"/>
    </source>
</evidence>
<keyword evidence="2 5" id="KW-0285">Flavoprotein</keyword>
<dbReference type="Gene3D" id="3.40.109.10">
    <property type="entry name" value="NADH Oxidase"/>
    <property type="match status" value="1"/>
</dbReference>
<gene>
    <name evidence="7" type="ORF">DS832_00185</name>
</gene>
<comment type="similarity">
    <text evidence="1 5">Belongs to the flavin oxidoreductase frp family.</text>
</comment>
<evidence type="ECO:0000313" key="8">
    <source>
        <dbReference type="Proteomes" id="UP000284822"/>
    </source>
</evidence>
<sequence>MENPTLELLLNRRTIRAFKPQTLTTEQLNTLMEVARQAATSTFLQQCSVIHVTDAQIRSQIRDITTQSYVGANGDLFIFVIDLYRNQQIRHQKGETDGRLHAMDVFLQAMEDTVLTAQNVTTAAESMGLGCVFLGSIQNDAQKMIELLNLPKMTFPLLGLQVGVPDQQPQLKPRLPLKFRTFENQYDYHYELADLADYDEQIHQYYDLRDTNRRVDTFTHQIAQKLTTSLAKRDQILTVLHQQGLCLE</sequence>
<accession>A0A3R6V848</accession>
<dbReference type="SUPFAM" id="SSF55469">
    <property type="entry name" value="FMN-dependent nitroreductase-like"/>
    <property type="match status" value="1"/>
</dbReference>
<dbReference type="InterPro" id="IPR029479">
    <property type="entry name" value="Nitroreductase"/>
</dbReference>
<evidence type="ECO:0000256" key="4">
    <source>
        <dbReference type="ARBA" id="ARBA00023002"/>
    </source>
</evidence>
<keyword evidence="5" id="KW-0521">NADP</keyword>
<dbReference type="PANTHER" id="PTHR43425:SF2">
    <property type="entry name" value="OXYGEN-INSENSITIVE NADPH NITROREDUCTASE"/>
    <property type="match status" value="1"/>
</dbReference>
<dbReference type="Pfam" id="PF00881">
    <property type="entry name" value="Nitroreductase"/>
    <property type="match status" value="1"/>
</dbReference>
<evidence type="ECO:0000313" key="7">
    <source>
        <dbReference type="EMBL" id="RHW48844.1"/>
    </source>
</evidence>
<dbReference type="InterPro" id="IPR016446">
    <property type="entry name" value="Flavin_OxRdtase_Frp"/>
</dbReference>
<keyword evidence="4 5" id="KW-0560">Oxidoreductase</keyword>
<evidence type="ECO:0000256" key="5">
    <source>
        <dbReference type="PIRNR" id="PIRNR005426"/>
    </source>
</evidence>
<organism evidence="7 8">
    <name type="scientific">Bombilactobacillus bombi</name>
    <dbReference type="NCBI Taxonomy" id="1303590"/>
    <lineage>
        <taxon>Bacteria</taxon>
        <taxon>Bacillati</taxon>
        <taxon>Bacillota</taxon>
        <taxon>Bacilli</taxon>
        <taxon>Lactobacillales</taxon>
        <taxon>Lactobacillaceae</taxon>
        <taxon>Bombilactobacillus</taxon>
    </lineage>
</organism>
<dbReference type="GO" id="GO:0016491">
    <property type="term" value="F:oxidoreductase activity"/>
    <property type="evidence" value="ECO:0007669"/>
    <property type="project" value="UniProtKB-UniRule"/>
</dbReference>
<evidence type="ECO:0000256" key="1">
    <source>
        <dbReference type="ARBA" id="ARBA00008366"/>
    </source>
</evidence>
<evidence type="ECO:0000256" key="2">
    <source>
        <dbReference type="ARBA" id="ARBA00022630"/>
    </source>
</evidence>
<reference evidence="7 8" key="1">
    <citation type="submission" date="2018-07" db="EMBL/GenBank/DDBJ databases">
        <title>Genome sequences of six Lactobacillus spp. isolated from bumble bee guts.</title>
        <authorList>
            <person name="Motta E.V.S."/>
            <person name="Moran N.A."/>
        </authorList>
    </citation>
    <scope>NUCLEOTIDE SEQUENCE [LARGE SCALE GENOMIC DNA]</scope>
    <source>
        <strain evidence="7 8">LV-8.1</strain>
    </source>
</reference>